<dbReference type="InterPro" id="IPR004116">
    <property type="entry name" value="Amelogenin"/>
</dbReference>
<evidence type="ECO:0000256" key="4">
    <source>
        <dbReference type="ARBA" id="ARBA00022530"/>
    </source>
</evidence>
<feature type="region of interest" description="Disordered" evidence="6">
    <location>
        <begin position="117"/>
        <end position="163"/>
    </location>
</feature>
<dbReference type="AlphaFoldDB" id="A0A8J6FQX5"/>
<dbReference type="OrthoDB" id="9030267at2759"/>
<comment type="similarity">
    <text evidence="2">Belongs to the amelogenin family.</text>
</comment>
<keyword evidence="4" id="KW-0272">Extracellular matrix</keyword>
<dbReference type="SMART" id="SM00818">
    <property type="entry name" value="Amelogenin"/>
    <property type="match status" value="1"/>
</dbReference>
<comment type="caution">
    <text evidence="7">The sequence shown here is derived from an EMBL/GenBank/DDBJ whole genome shotgun (WGS) entry which is preliminary data.</text>
</comment>
<feature type="compositionally biased region" description="Pro residues" evidence="6">
    <location>
        <begin position="132"/>
        <end position="141"/>
    </location>
</feature>
<accession>A0A8J6FQX5</accession>
<comment type="subcellular location">
    <subcellularLocation>
        <location evidence="1">Secreted</location>
        <location evidence="1">Extracellular space</location>
        <location evidence="1">Extracellular matrix</location>
    </subcellularLocation>
</comment>
<proteinExistence type="inferred from homology"/>
<dbReference type="GO" id="GO:0030345">
    <property type="term" value="F:structural constituent of tooth enamel"/>
    <property type="evidence" value="ECO:0007669"/>
    <property type="project" value="TreeGrafter"/>
</dbReference>
<evidence type="ECO:0000313" key="8">
    <source>
        <dbReference type="Proteomes" id="UP000770717"/>
    </source>
</evidence>
<dbReference type="PANTHER" id="PTHR46794">
    <property type="entry name" value="AMELOGENIN, Y ISOFORM"/>
    <property type="match status" value="1"/>
</dbReference>
<keyword evidence="5" id="KW-0091">Biomineralization</keyword>
<reference evidence="7" key="1">
    <citation type="thesis" date="2020" institute="ProQuest LLC" country="789 East Eisenhower Parkway, Ann Arbor, MI, USA">
        <title>Comparative Genomics and Chromosome Evolution.</title>
        <authorList>
            <person name="Mudd A.B."/>
        </authorList>
    </citation>
    <scope>NUCLEOTIDE SEQUENCE</scope>
    <source>
        <strain evidence="7">HN-11 Male</strain>
        <tissue evidence="7">Kidney and liver</tissue>
    </source>
</reference>
<dbReference type="GO" id="GO:0070166">
    <property type="term" value="P:enamel mineralization"/>
    <property type="evidence" value="ECO:0007669"/>
    <property type="project" value="TreeGrafter"/>
</dbReference>
<dbReference type="Proteomes" id="UP000770717">
    <property type="component" value="Unassembled WGS sequence"/>
</dbReference>
<keyword evidence="8" id="KW-1185">Reference proteome</keyword>
<dbReference type="PANTHER" id="PTHR46794:SF2">
    <property type="entry name" value="AMELOGENIN, X ISOFORM"/>
    <property type="match status" value="1"/>
</dbReference>
<evidence type="ECO:0000256" key="5">
    <source>
        <dbReference type="ARBA" id="ARBA00022591"/>
    </source>
</evidence>
<evidence type="ECO:0000256" key="3">
    <source>
        <dbReference type="ARBA" id="ARBA00022525"/>
    </source>
</evidence>
<evidence type="ECO:0000256" key="6">
    <source>
        <dbReference type="SAM" id="MobiDB-lite"/>
    </source>
</evidence>
<sequence>LPPHPQHPGYVNLSYEILTPLKWYQSMMKYPSYGYEPMSGWLKNPMAPMSPLMPQQLPHPHAIPKLPSHHPMLIPQQPMVPVPGHHSLFPLLPSQTHPLNPTYLTNTEIQQPIHTQAMEPPKPDLSLQPGQPIFPNPPQPPLVEERPQDPWLPASKTKLEELD</sequence>
<keyword evidence="3" id="KW-0964">Secreted</keyword>
<dbReference type="EMBL" id="WNTK01000001">
    <property type="protein sequence ID" value="KAG9492431.1"/>
    <property type="molecule type" value="Genomic_DNA"/>
</dbReference>
<dbReference type="PRINTS" id="PR01757">
    <property type="entry name" value="AMELOGENIN"/>
</dbReference>
<evidence type="ECO:0000256" key="1">
    <source>
        <dbReference type="ARBA" id="ARBA00004498"/>
    </source>
</evidence>
<name>A0A8J6FQX5_ELECQ</name>
<evidence type="ECO:0000313" key="7">
    <source>
        <dbReference type="EMBL" id="KAG9492431.1"/>
    </source>
</evidence>
<gene>
    <name evidence="7" type="ORF">GDO78_000760</name>
</gene>
<organism evidence="7 8">
    <name type="scientific">Eleutherodactylus coqui</name>
    <name type="common">Puerto Rican coqui</name>
    <dbReference type="NCBI Taxonomy" id="57060"/>
    <lineage>
        <taxon>Eukaryota</taxon>
        <taxon>Metazoa</taxon>
        <taxon>Chordata</taxon>
        <taxon>Craniata</taxon>
        <taxon>Vertebrata</taxon>
        <taxon>Euteleostomi</taxon>
        <taxon>Amphibia</taxon>
        <taxon>Batrachia</taxon>
        <taxon>Anura</taxon>
        <taxon>Neobatrachia</taxon>
        <taxon>Hyloidea</taxon>
        <taxon>Eleutherodactylidae</taxon>
        <taxon>Eleutherodactylinae</taxon>
        <taxon>Eleutherodactylus</taxon>
        <taxon>Eleutherodactylus</taxon>
    </lineage>
</organism>
<feature type="non-terminal residue" evidence="7">
    <location>
        <position position="163"/>
    </location>
</feature>
<evidence type="ECO:0000256" key="2">
    <source>
        <dbReference type="ARBA" id="ARBA00010383"/>
    </source>
</evidence>
<dbReference type="Pfam" id="PF02948">
    <property type="entry name" value="Amelogenin"/>
    <property type="match status" value="1"/>
</dbReference>
<evidence type="ECO:0008006" key="9">
    <source>
        <dbReference type="Google" id="ProtNLM"/>
    </source>
</evidence>
<protein>
    <recommendedName>
        <fullName evidence="9">Amelogenin</fullName>
    </recommendedName>
</protein>